<accession>A0A9P7CH45</accession>
<dbReference type="Gene3D" id="1.10.260.40">
    <property type="entry name" value="lambda repressor-like DNA-binding domains"/>
    <property type="match status" value="1"/>
</dbReference>
<name>A0A9P7CH45_9FUNG</name>
<proteinExistence type="predicted"/>
<sequence length="73" mass="8094">MNMTKRAVREALGGKDADVARFFGVTAGAVSQWPDDELLPEGRQWQARALRPDLFGDYRQPPANDPDQHDVAA</sequence>
<organism evidence="1 2">
    <name type="scientific">Rhizopus delemar</name>
    <dbReference type="NCBI Taxonomy" id="936053"/>
    <lineage>
        <taxon>Eukaryota</taxon>
        <taxon>Fungi</taxon>
        <taxon>Fungi incertae sedis</taxon>
        <taxon>Mucoromycota</taxon>
        <taxon>Mucoromycotina</taxon>
        <taxon>Mucoromycetes</taxon>
        <taxon>Mucorales</taxon>
        <taxon>Mucorineae</taxon>
        <taxon>Rhizopodaceae</taxon>
        <taxon>Rhizopus</taxon>
    </lineage>
</organism>
<keyword evidence="2" id="KW-1185">Reference proteome</keyword>
<dbReference type="GO" id="GO:0003677">
    <property type="term" value="F:DNA binding"/>
    <property type="evidence" value="ECO:0007669"/>
    <property type="project" value="InterPro"/>
</dbReference>
<evidence type="ECO:0000313" key="2">
    <source>
        <dbReference type="Proteomes" id="UP000740926"/>
    </source>
</evidence>
<reference evidence="1 2" key="1">
    <citation type="journal article" date="2020" name="Microb. Genom.">
        <title>Genetic diversity of clinical and environmental Mucorales isolates obtained from an investigation of mucormycosis cases among solid organ transplant recipients.</title>
        <authorList>
            <person name="Nguyen M.H."/>
            <person name="Kaul D."/>
            <person name="Muto C."/>
            <person name="Cheng S.J."/>
            <person name="Richter R.A."/>
            <person name="Bruno V.M."/>
            <person name="Liu G."/>
            <person name="Beyhan S."/>
            <person name="Sundermann A.J."/>
            <person name="Mounaud S."/>
            <person name="Pasculle A.W."/>
            <person name="Nierman W.C."/>
            <person name="Driscoll E."/>
            <person name="Cumbie R."/>
            <person name="Clancy C.J."/>
            <person name="Dupont C.L."/>
        </authorList>
    </citation>
    <scope>NUCLEOTIDE SEQUENCE [LARGE SCALE GENOMIC DNA]</scope>
    <source>
        <strain evidence="1 2">GL24</strain>
    </source>
</reference>
<gene>
    <name evidence="1" type="ORF">G6F50_013098</name>
</gene>
<dbReference type="Proteomes" id="UP000740926">
    <property type="component" value="Unassembled WGS sequence"/>
</dbReference>
<dbReference type="EMBL" id="JAANIU010004782">
    <property type="protein sequence ID" value="KAG1552676.1"/>
    <property type="molecule type" value="Genomic_DNA"/>
</dbReference>
<evidence type="ECO:0000313" key="1">
    <source>
        <dbReference type="EMBL" id="KAG1552676.1"/>
    </source>
</evidence>
<dbReference type="SUPFAM" id="SSF47413">
    <property type="entry name" value="lambda repressor-like DNA-binding domains"/>
    <property type="match status" value="1"/>
</dbReference>
<comment type="caution">
    <text evidence="1">The sequence shown here is derived from an EMBL/GenBank/DDBJ whole genome shotgun (WGS) entry which is preliminary data.</text>
</comment>
<protein>
    <submittedName>
        <fullName evidence="1">Uncharacterized protein</fullName>
    </submittedName>
</protein>
<dbReference type="InterPro" id="IPR010982">
    <property type="entry name" value="Lambda_DNA-bd_dom_sf"/>
</dbReference>
<dbReference type="AlphaFoldDB" id="A0A9P7CH45"/>